<dbReference type="AlphaFoldDB" id="I3E8V4"/>
<dbReference type="SUPFAM" id="SSF49503">
    <property type="entry name" value="Cupredoxins"/>
    <property type="match status" value="1"/>
</dbReference>
<dbReference type="OrthoDB" id="9773456at2"/>
<feature type="transmembrane region" description="Helical" evidence="7">
    <location>
        <begin position="7"/>
        <end position="32"/>
    </location>
</feature>
<comment type="function">
    <text evidence="4">Subunits I and II form the functional core of the enzyme complex. Electrons originating in cytochrome c are transferred via heme a and Cu(A) to the binuclear center formed by heme a3 and Cu(B).</text>
</comment>
<dbReference type="InterPro" id="IPR001505">
    <property type="entry name" value="Copper_CuA"/>
</dbReference>
<proteinExistence type="predicted"/>
<keyword evidence="7" id="KW-1133">Transmembrane helix</keyword>
<reference evidence="9 10" key="1">
    <citation type="journal article" date="2015" name="BMC Genomics">
        <title>Transcriptome analysis of thermophilic methylotrophic Bacillus methanolicus MGA3 using RNA-sequencing provides detailed insights into its previously uncharted transcriptional landscape.</title>
        <authorList>
            <person name="Irla M."/>
            <person name="Neshat A."/>
            <person name="Brautaset T."/>
            <person name="Ruckert C."/>
            <person name="Kalinowski J."/>
            <person name="Wendisch V.F."/>
        </authorList>
    </citation>
    <scope>NUCLEOTIDE SEQUENCE [LARGE SCALE GENOMIC DNA]</scope>
    <source>
        <strain evidence="10">MGA3 / ATCC 53907</strain>
    </source>
</reference>
<dbReference type="Pfam" id="PF00116">
    <property type="entry name" value="COX2"/>
    <property type="match status" value="1"/>
</dbReference>
<keyword evidence="3" id="KW-0186">Copper</keyword>
<dbReference type="eggNOG" id="COG1622">
    <property type="taxonomic scope" value="Bacteria"/>
</dbReference>
<evidence type="ECO:0000256" key="2">
    <source>
        <dbReference type="ARBA" id="ARBA00022723"/>
    </source>
</evidence>
<keyword evidence="10" id="KW-1185">Reference proteome</keyword>
<dbReference type="PANTHER" id="PTHR42838">
    <property type="entry name" value="CYTOCHROME C OXIDASE SUBUNIT II"/>
    <property type="match status" value="1"/>
</dbReference>
<keyword evidence="7" id="KW-0472">Membrane</keyword>
<evidence type="ECO:0000256" key="7">
    <source>
        <dbReference type="SAM" id="Phobius"/>
    </source>
</evidence>
<dbReference type="GO" id="GO:0016020">
    <property type="term" value="C:membrane"/>
    <property type="evidence" value="ECO:0007669"/>
    <property type="project" value="InterPro"/>
</dbReference>
<dbReference type="InterPro" id="IPR034214">
    <property type="entry name" value="Ba3_CcO_II_C"/>
</dbReference>
<dbReference type="Gene3D" id="2.60.40.420">
    <property type="entry name" value="Cupredoxins - blue copper proteins"/>
    <property type="match status" value="1"/>
</dbReference>
<dbReference type="GO" id="GO:0004129">
    <property type="term" value="F:cytochrome-c oxidase activity"/>
    <property type="evidence" value="ECO:0007669"/>
    <property type="project" value="UniProtKB-EC"/>
</dbReference>
<evidence type="ECO:0000313" key="10">
    <source>
        <dbReference type="Proteomes" id="UP000027602"/>
    </source>
</evidence>
<name>I3E8V4_BACMM</name>
<evidence type="ECO:0000256" key="4">
    <source>
        <dbReference type="ARBA" id="ARBA00024688"/>
    </source>
</evidence>
<evidence type="ECO:0000256" key="3">
    <source>
        <dbReference type="ARBA" id="ARBA00023008"/>
    </source>
</evidence>
<dbReference type="STRING" id="796606.BMMGA3_08950"/>
<evidence type="ECO:0000256" key="6">
    <source>
        <dbReference type="ARBA" id="ARBA00047816"/>
    </source>
</evidence>
<dbReference type="CDD" id="cd13913">
    <property type="entry name" value="ba3_CcO_II_C"/>
    <property type="match status" value="1"/>
</dbReference>
<dbReference type="PROSITE" id="PS50857">
    <property type="entry name" value="COX2_CUA"/>
    <property type="match status" value="1"/>
</dbReference>
<sequence length="157" mass="17439">MPKYEKIWLAVGIGSLAVFLIVTGIMAVSMGLNPPNGMGTTIEPEKVETTVPFNRPGLEKIGPNEYRATIISYIFGYNPNTISIPKGATVHFQVTSKDVVHGFLIPGKITNLMLLPGHVVKYTQKFNEHGEFLFLCHEYCGIGHQEMYGRVIVKDKM</sequence>
<keyword evidence="7" id="KW-0812">Transmembrane</keyword>
<dbReference type="GO" id="GO:0005507">
    <property type="term" value="F:copper ion binding"/>
    <property type="evidence" value="ECO:0007669"/>
    <property type="project" value="InterPro"/>
</dbReference>
<protein>
    <recommendedName>
        <fullName evidence="5">Cytochrome aa3 subunit 2</fullName>
    </recommendedName>
</protein>
<keyword evidence="2" id="KW-0479">Metal-binding</keyword>
<dbReference type="RefSeq" id="WP_004434398.1">
    <property type="nucleotide sequence ID" value="NZ_ADWW01000002.1"/>
</dbReference>
<dbReference type="GO" id="GO:0030313">
    <property type="term" value="C:cell envelope"/>
    <property type="evidence" value="ECO:0007669"/>
    <property type="project" value="UniProtKB-SubCell"/>
</dbReference>
<dbReference type="PROSITE" id="PS00078">
    <property type="entry name" value="COX2"/>
    <property type="match status" value="1"/>
</dbReference>
<dbReference type="HOGENOM" id="CLU_120355_0_0_9"/>
<dbReference type="Proteomes" id="UP000027602">
    <property type="component" value="Chromosome"/>
</dbReference>
<gene>
    <name evidence="9" type="ORF">BMMGA3_08950</name>
</gene>
<dbReference type="InterPro" id="IPR008972">
    <property type="entry name" value="Cupredoxin"/>
</dbReference>
<evidence type="ECO:0000256" key="1">
    <source>
        <dbReference type="ARBA" id="ARBA00004196"/>
    </source>
</evidence>
<feature type="domain" description="Cytochrome oxidase subunit II copper A binding" evidence="8">
    <location>
        <begin position="48"/>
        <end position="157"/>
    </location>
</feature>
<evidence type="ECO:0000313" key="9">
    <source>
        <dbReference type="EMBL" id="AIE60190.1"/>
    </source>
</evidence>
<dbReference type="InterPro" id="IPR002429">
    <property type="entry name" value="CcO_II-like_C"/>
</dbReference>
<comment type="catalytic activity">
    <reaction evidence="6">
        <text>4 Fe(II)-[cytochrome c] + O2 + 8 H(+)(in) = 4 Fe(III)-[cytochrome c] + 2 H2O + 4 H(+)(out)</text>
        <dbReference type="Rhea" id="RHEA:11436"/>
        <dbReference type="Rhea" id="RHEA-COMP:10350"/>
        <dbReference type="Rhea" id="RHEA-COMP:14399"/>
        <dbReference type="ChEBI" id="CHEBI:15377"/>
        <dbReference type="ChEBI" id="CHEBI:15378"/>
        <dbReference type="ChEBI" id="CHEBI:15379"/>
        <dbReference type="ChEBI" id="CHEBI:29033"/>
        <dbReference type="ChEBI" id="CHEBI:29034"/>
        <dbReference type="EC" id="7.1.1.9"/>
    </reaction>
</comment>
<dbReference type="EMBL" id="CP007739">
    <property type="protein sequence ID" value="AIE60190.1"/>
    <property type="molecule type" value="Genomic_DNA"/>
</dbReference>
<organism evidence="9 10">
    <name type="scientific">Bacillus methanolicus (strain MGA3 / ATCC 53907)</name>
    <dbReference type="NCBI Taxonomy" id="796606"/>
    <lineage>
        <taxon>Bacteria</taxon>
        <taxon>Bacillati</taxon>
        <taxon>Bacillota</taxon>
        <taxon>Bacilli</taxon>
        <taxon>Bacillales</taxon>
        <taxon>Bacillaceae</taxon>
        <taxon>Bacillus</taxon>
    </lineage>
</organism>
<evidence type="ECO:0000256" key="5">
    <source>
        <dbReference type="ARBA" id="ARBA00031399"/>
    </source>
</evidence>
<dbReference type="PANTHER" id="PTHR42838:SF2">
    <property type="entry name" value="NITROUS-OXIDE REDUCTASE"/>
    <property type="match status" value="1"/>
</dbReference>
<evidence type="ECO:0000259" key="8">
    <source>
        <dbReference type="PROSITE" id="PS50857"/>
    </source>
</evidence>
<dbReference type="KEGG" id="bmet:BMMGA3_08950"/>
<comment type="subcellular location">
    <subcellularLocation>
        <location evidence="1">Cell envelope</location>
    </subcellularLocation>
</comment>
<accession>I3E8V4</accession>
<dbReference type="InterPro" id="IPR051403">
    <property type="entry name" value="NosZ/Cyto_c_oxidase_sub2"/>
</dbReference>